<dbReference type="Proteomes" id="UP000235682">
    <property type="component" value="Unassembled WGS sequence"/>
</dbReference>
<sequence>MNYGVVGTGYFGADLARSIIKNEDAYLKAVYDPHNGQAIADELDATNEPTFEDLVQREDIDCIIVASPNYLHRDHVVLAAKHQKHIFCEKPIALSYADCVEMVETCKEHNVLFMAGHIMNFFNGAEYARDAIQSGKIGKVLYCHTARNGWQEPGTGQGHSWKKQRELSGGHLFHHIHELDFVQWIMSGSPDSVTMAGGNIAHHEKNDPDEEDLLIATLKYPNNTFALLEWGSACHWGEHYALIQGTKGAIKLDLQKVEGTLKTNGEEVNFLIHETKEEDEDRRRIYHRRTDDGAVQYGKPGQYTPMWLATLIDKEMTYLHNLLLGRPVEKGFEKLIDGTAALEAIATAQALVNSLQENRPVYLKEIYQKKEE</sequence>
<dbReference type="InterPro" id="IPR000683">
    <property type="entry name" value="Gfo/Idh/MocA-like_OxRdtase_N"/>
</dbReference>
<proteinExistence type="inferred from homology"/>
<accession>A0A2N6SPH5</accession>
<evidence type="ECO:0000256" key="1">
    <source>
        <dbReference type="ARBA" id="ARBA00010928"/>
    </source>
</evidence>
<dbReference type="Pfam" id="PF01408">
    <property type="entry name" value="GFO_IDH_MocA"/>
    <property type="match status" value="1"/>
</dbReference>
<dbReference type="SUPFAM" id="SSF51735">
    <property type="entry name" value="NAD(P)-binding Rossmann-fold domains"/>
    <property type="match status" value="1"/>
</dbReference>
<dbReference type="AlphaFoldDB" id="A0A2N6SPH5"/>
<gene>
    <name evidence="4" type="ORF">CJ205_01925</name>
</gene>
<comment type="similarity">
    <text evidence="1">Belongs to the Gfo/Idh/MocA family.</text>
</comment>
<feature type="domain" description="Gfo/Idh/MocA-like oxidoreductase N-terminal" evidence="2">
    <location>
        <begin position="1"/>
        <end position="117"/>
    </location>
</feature>
<dbReference type="Gene3D" id="3.40.50.720">
    <property type="entry name" value="NAD(P)-binding Rossmann-like Domain"/>
    <property type="match status" value="1"/>
</dbReference>
<comment type="caution">
    <text evidence="4">The sequence shown here is derived from an EMBL/GenBank/DDBJ whole genome shotgun (WGS) entry which is preliminary data.</text>
</comment>
<feature type="domain" description="Gfo/Idh/MocA-like oxidoreductase C-terminal" evidence="3">
    <location>
        <begin position="129"/>
        <end position="362"/>
    </location>
</feature>
<reference evidence="4 5" key="1">
    <citation type="submission" date="2017-09" db="EMBL/GenBank/DDBJ databases">
        <title>Bacterial strain isolated from the female urinary microbiota.</title>
        <authorList>
            <person name="Thomas-White K."/>
            <person name="Kumar N."/>
            <person name="Forster S."/>
            <person name="Putonti C."/>
            <person name="Lawley T."/>
            <person name="Wolfe A.J."/>
        </authorList>
    </citation>
    <scope>NUCLEOTIDE SEQUENCE [LARGE SCALE GENOMIC DNA]</scope>
    <source>
        <strain evidence="4 5">UMB0852</strain>
    </source>
</reference>
<dbReference type="Pfam" id="PF02894">
    <property type="entry name" value="GFO_IDH_MocA_C"/>
    <property type="match status" value="1"/>
</dbReference>
<dbReference type="InterPro" id="IPR036291">
    <property type="entry name" value="NAD(P)-bd_dom_sf"/>
</dbReference>
<protein>
    <submittedName>
        <fullName evidence="4">Oxidoreductase</fullName>
    </submittedName>
</protein>
<dbReference type="SUPFAM" id="SSF55347">
    <property type="entry name" value="Glyceraldehyde-3-phosphate dehydrogenase-like, C-terminal domain"/>
    <property type="match status" value="1"/>
</dbReference>
<dbReference type="InterPro" id="IPR051450">
    <property type="entry name" value="Gfo/Idh/MocA_Oxidoreductases"/>
</dbReference>
<evidence type="ECO:0000313" key="4">
    <source>
        <dbReference type="EMBL" id="PMC58959.1"/>
    </source>
</evidence>
<dbReference type="STRING" id="84521.SAMN04487994_103513"/>
<dbReference type="PANTHER" id="PTHR43377">
    <property type="entry name" value="BILIVERDIN REDUCTASE A"/>
    <property type="match status" value="1"/>
</dbReference>
<evidence type="ECO:0000313" key="5">
    <source>
        <dbReference type="Proteomes" id="UP000235682"/>
    </source>
</evidence>
<dbReference type="EMBL" id="PNHE01000004">
    <property type="protein sequence ID" value="PMC58959.1"/>
    <property type="molecule type" value="Genomic_DNA"/>
</dbReference>
<evidence type="ECO:0000259" key="2">
    <source>
        <dbReference type="Pfam" id="PF01408"/>
    </source>
</evidence>
<evidence type="ECO:0000259" key="3">
    <source>
        <dbReference type="Pfam" id="PF02894"/>
    </source>
</evidence>
<dbReference type="Gene3D" id="3.30.360.10">
    <property type="entry name" value="Dihydrodipicolinate Reductase, domain 2"/>
    <property type="match status" value="1"/>
</dbReference>
<dbReference type="InterPro" id="IPR004104">
    <property type="entry name" value="Gfo/Idh/MocA-like_OxRdtase_C"/>
</dbReference>
<dbReference type="GO" id="GO:0000166">
    <property type="term" value="F:nucleotide binding"/>
    <property type="evidence" value="ECO:0007669"/>
    <property type="project" value="InterPro"/>
</dbReference>
<dbReference type="PANTHER" id="PTHR43377:SF1">
    <property type="entry name" value="BILIVERDIN REDUCTASE A"/>
    <property type="match status" value="1"/>
</dbReference>
<keyword evidence="5" id="KW-1185">Reference proteome</keyword>
<organism evidence="4 5">
    <name type="scientific">Dolosicoccus paucivorans</name>
    <dbReference type="NCBI Taxonomy" id="84521"/>
    <lineage>
        <taxon>Bacteria</taxon>
        <taxon>Bacillati</taxon>
        <taxon>Bacillota</taxon>
        <taxon>Bacilli</taxon>
        <taxon>Lactobacillales</taxon>
        <taxon>Aerococcaceae</taxon>
        <taxon>Dolosicoccus</taxon>
    </lineage>
</organism>
<name>A0A2N6SPH5_9LACT</name>